<proteinExistence type="predicted"/>
<dbReference type="InterPro" id="IPR011050">
    <property type="entry name" value="Pectin_lyase_fold/virulence"/>
</dbReference>
<protein>
    <recommendedName>
        <fullName evidence="4">Right handed beta helix domain-containing protein</fullName>
    </recommendedName>
</protein>
<feature type="compositionally biased region" description="Low complexity" evidence="1">
    <location>
        <begin position="67"/>
        <end position="86"/>
    </location>
</feature>
<dbReference type="AlphaFoldDB" id="A0A0A6UD19"/>
<keyword evidence="3" id="KW-1185">Reference proteome</keyword>
<evidence type="ECO:0000256" key="1">
    <source>
        <dbReference type="SAM" id="MobiDB-lite"/>
    </source>
</evidence>
<gene>
    <name evidence="2" type="ORF">MB27_34565</name>
</gene>
<dbReference type="SUPFAM" id="SSF51126">
    <property type="entry name" value="Pectin lyase-like"/>
    <property type="match status" value="1"/>
</dbReference>
<dbReference type="EMBL" id="JRTT01000131">
    <property type="protein sequence ID" value="KHD73361.1"/>
    <property type="molecule type" value="Genomic_DNA"/>
</dbReference>
<evidence type="ECO:0000313" key="3">
    <source>
        <dbReference type="Proteomes" id="UP000054537"/>
    </source>
</evidence>
<dbReference type="eggNOG" id="ENOG5033TAE">
    <property type="taxonomic scope" value="Bacteria"/>
</dbReference>
<comment type="caution">
    <text evidence="2">The sequence shown here is derived from an EMBL/GenBank/DDBJ whole genome shotgun (WGS) entry which is preliminary data.</text>
</comment>
<dbReference type="OrthoDB" id="3282758at2"/>
<dbReference type="RefSeq" id="WP_043531909.1">
    <property type="nucleotide sequence ID" value="NZ_BAABKU010000044.1"/>
</dbReference>
<dbReference type="Proteomes" id="UP000054537">
    <property type="component" value="Unassembled WGS sequence"/>
</dbReference>
<name>A0A0A6UD19_ACTUT</name>
<organism evidence="2 3">
    <name type="scientific">Actinoplanes utahensis</name>
    <dbReference type="NCBI Taxonomy" id="1869"/>
    <lineage>
        <taxon>Bacteria</taxon>
        <taxon>Bacillati</taxon>
        <taxon>Actinomycetota</taxon>
        <taxon>Actinomycetes</taxon>
        <taxon>Micromonosporales</taxon>
        <taxon>Micromonosporaceae</taxon>
        <taxon>Actinoplanes</taxon>
    </lineage>
</organism>
<feature type="region of interest" description="Disordered" evidence="1">
    <location>
        <begin position="38"/>
        <end position="88"/>
    </location>
</feature>
<reference evidence="2 3" key="1">
    <citation type="submission" date="2014-10" db="EMBL/GenBank/DDBJ databases">
        <title>Draft genome sequence of Actinoplanes utahensis NRRL 12052.</title>
        <authorList>
            <person name="Velasco-Bucheli B."/>
            <person name="del Cerro C."/>
            <person name="Hormigo D."/>
            <person name="Garcia J.L."/>
            <person name="Acebal C."/>
            <person name="Arroyo M."/>
            <person name="de la Mata I."/>
        </authorList>
    </citation>
    <scope>NUCLEOTIDE SEQUENCE [LARGE SCALE GENOMIC DNA]</scope>
    <source>
        <strain evidence="2 3">NRRL 12052</strain>
    </source>
</reference>
<feature type="compositionally biased region" description="Low complexity" evidence="1">
    <location>
        <begin position="38"/>
        <end position="60"/>
    </location>
</feature>
<dbReference type="STRING" id="1869.MB27_34565"/>
<evidence type="ECO:0008006" key="4">
    <source>
        <dbReference type="Google" id="ProtNLM"/>
    </source>
</evidence>
<evidence type="ECO:0000313" key="2">
    <source>
        <dbReference type="EMBL" id="KHD73361.1"/>
    </source>
</evidence>
<sequence length="407" mass="42457">MTTDRKRRFLLPAGLAVLLAAGLTAVVLLRDEGGDPVAGTATGAGTPGSSVPAAPSGTPGRTPPSSVPGSAVPSAPGPAAEPTAAPVRTKALPVNATGGGRYPARFSVGAPGVKRYKQSDARLPVPPGYKLVQAHNKESLEWDLYDCKGTVNLDRMYFRAFIYIGTSCHGKVNITNSIIAPPPGAQNRAILVNSDAKGSLELNLTNVTIRPEPAGLGEKSVPLNDHAINDCATCTITLNRVDVANTGGMCLCGARTTIRNSWLHDNYIANLSDPGQAHTGGVFPYGGSGPVTIENSRLEPGIDAYTGKPVANYWKAITAVLFTQQVDGSQLRGYSVRDSFISLGAYGLYAQTGVDLKITDNVFGPTHWDAAGGCDSNCSTTYGEWSNNVVGTIDGVPTTKQVPKPAR</sequence>
<accession>A0A0A6UD19</accession>